<gene>
    <name evidence="3" type="ORF">SCHPADRAFT_852762</name>
</gene>
<dbReference type="AlphaFoldDB" id="A0A0H2RNT3"/>
<evidence type="ECO:0000256" key="2">
    <source>
        <dbReference type="ARBA" id="ARBA00022840"/>
    </source>
</evidence>
<dbReference type="GO" id="GO:0140662">
    <property type="term" value="F:ATP-dependent protein folding chaperone"/>
    <property type="evidence" value="ECO:0007669"/>
    <property type="project" value="InterPro"/>
</dbReference>
<keyword evidence="4" id="KW-1185">Reference proteome</keyword>
<dbReference type="Gene3D" id="3.30.420.40">
    <property type="match status" value="2"/>
</dbReference>
<dbReference type="InterPro" id="IPR043129">
    <property type="entry name" value="ATPase_NBD"/>
</dbReference>
<sequence>MENFNKWTGASKLVFSVDIGTMQSAISFVYLEHDKIPAIKHVTGWPGEPLSRAKTLTSMYYDKTGGPCSYGIDTQSAPVKEKARVEQWTLVHSFKRYIHRLGVSAELSNDADVQPLPPNVTETKLYTDWLKFLFNHAKQVVSNELSHSGRSWSELLASAELVFTVPNGWYTQEHAILRNAAVDADVVAKLSAVRFVPETEAAVHWALHQGDLQPKAGTDFIVCDSGGSTTDIAMYKVISTSPLQLCEKEGNPSKCIEAGSALINDGFNDLIRDKLDDDDGFEVVEAQVAQPFEREKAEFDGSKPAYQFNFGGEGAQPEKKHIQVTRDQMAELFDDVIDKIIVGIDDMLAHHDSQFLLLRGDFGYSPYFQKKLRAHFKKMKLIPASEHNVKAAAAGALVWLLKRSVVARAARFSLGQQIDVVYNPMNQEHIQRGAVARPSGQYVQYGWYVVVPRGALLKDGEEHRKSFIRTYSNPNSSLGHFSITVYLADVQVEKSKWIREKNGALIDGFREMCEVTADLSSRQGKLQQKYGSYGVYWELQFDVSIAFGSTALEAHVLWKDDDGHTHGGPATIIPAQFIE</sequence>
<keyword evidence="1" id="KW-0547">Nucleotide-binding</keyword>
<dbReference type="InParanoid" id="A0A0H2RNT3"/>
<evidence type="ECO:0000313" key="3">
    <source>
        <dbReference type="EMBL" id="KLO13277.1"/>
    </source>
</evidence>
<keyword evidence="2" id="KW-0067">ATP-binding</keyword>
<dbReference type="Pfam" id="PF00012">
    <property type="entry name" value="HSP70"/>
    <property type="match status" value="1"/>
</dbReference>
<dbReference type="OrthoDB" id="2963168at2759"/>
<dbReference type="InterPro" id="IPR013126">
    <property type="entry name" value="Hsp_70_fam"/>
</dbReference>
<organism evidence="3 4">
    <name type="scientific">Schizopora paradoxa</name>
    <dbReference type="NCBI Taxonomy" id="27342"/>
    <lineage>
        <taxon>Eukaryota</taxon>
        <taxon>Fungi</taxon>
        <taxon>Dikarya</taxon>
        <taxon>Basidiomycota</taxon>
        <taxon>Agaricomycotina</taxon>
        <taxon>Agaricomycetes</taxon>
        <taxon>Hymenochaetales</taxon>
        <taxon>Schizoporaceae</taxon>
        <taxon>Schizopora</taxon>
    </lineage>
</organism>
<reference evidence="3 4" key="1">
    <citation type="submission" date="2015-04" db="EMBL/GenBank/DDBJ databases">
        <title>Complete genome sequence of Schizopora paradoxa KUC8140, a cosmopolitan wood degrader in East Asia.</title>
        <authorList>
            <consortium name="DOE Joint Genome Institute"/>
            <person name="Min B."/>
            <person name="Park H."/>
            <person name="Jang Y."/>
            <person name="Kim J.-J."/>
            <person name="Kim K.H."/>
            <person name="Pangilinan J."/>
            <person name="Lipzen A."/>
            <person name="Riley R."/>
            <person name="Grigoriev I.V."/>
            <person name="Spatafora J.W."/>
            <person name="Choi I.-G."/>
        </authorList>
    </citation>
    <scope>NUCLEOTIDE SEQUENCE [LARGE SCALE GENOMIC DNA]</scope>
    <source>
        <strain evidence="3 4">KUC8140</strain>
    </source>
</reference>
<name>A0A0H2RNT3_9AGAM</name>
<dbReference type="Gene3D" id="3.90.640.10">
    <property type="entry name" value="Actin, Chain A, domain 4"/>
    <property type="match status" value="1"/>
</dbReference>
<protein>
    <recommendedName>
        <fullName evidence="5">Actin-like ATPase domain-containing protein</fullName>
    </recommendedName>
</protein>
<dbReference type="CDD" id="cd10170">
    <property type="entry name" value="ASKHA_NBD_HSP70"/>
    <property type="match status" value="1"/>
</dbReference>
<dbReference type="GO" id="GO:0005524">
    <property type="term" value="F:ATP binding"/>
    <property type="evidence" value="ECO:0007669"/>
    <property type="project" value="UniProtKB-KW"/>
</dbReference>
<evidence type="ECO:0000256" key="1">
    <source>
        <dbReference type="ARBA" id="ARBA00022741"/>
    </source>
</evidence>
<dbReference type="SUPFAM" id="SSF53067">
    <property type="entry name" value="Actin-like ATPase domain"/>
    <property type="match status" value="2"/>
</dbReference>
<accession>A0A0H2RNT3</accession>
<dbReference type="EMBL" id="KQ085962">
    <property type="protein sequence ID" value="KLO13277.1"/>
    <property type="molecule type" value="Genomic_DNA"/>
</dbReference>
<dbReference type="PANTHER" id="PTHR14187">
    <property type="entry name" value="ALPHA KINASE/ELONGATION FACTOR 2 KINASE"/>
    <property type="match status" value="1"/>
</dbReference>
<dbReference type="STRING" id="27342.A0A0H2RNT3"/>
<proteinExistence type="predicted"/>
<dbReference type="PANTHER" id="PTHR14187:SF5">
    <property type="entry name" value="HEAT SHOCK 70 KDA PROTEIN 12A"/>
    <property type="match status" value="1"/>
</dbReference>
<dbReference type="Proteomes" id="UP000053477">
    <property type="component" value="Unassembled WGS sequence"/>
</dbReference>
<evidence type="ECO:0000313" key="4">
    <source>
        <dbReference type="Proteomes" id="UP000053477"/>
    </source>
</evidence>
<evidence type="ECO:0008006" key="5">
    <source>
        <dbReference type="Google" id="ProtNLM"/>
    </source>
</evidence>